<comment type="caution">
    <text evidence="13">The sequence shown here is derived from an EMBL/GenBank/DDBJ whole genome shotgun (WGS) entry which is preliminary data.</text>
</comment>
<keyword evidence="6 10" id="KW-0547">Nucleotide-binding</keyword>
<feature type="compositionally biased region" description="Basic and acidic residues" evidence="11">
    <location>
        <begin position="181"/>
        <end position="192"/>
    </location>
</feature>
<evidence type="ECO:0000256" key="3">
    <source>
        <dbReference type="ARBA" id="ARBA00022598"/>
    </source>
</evidence>
<evidence type="ECO:0000256" key="11">
    <source>
        <dbReference type="SAM" id="MobiDB-lite"/>
    </source>
</evidence>
<dbReference type="InterPro" id="IPR011870">
    <property type="entry name" value="LysX_arch"/>
</dbReference>
<keyword evidence="7 10" id="KW-0067">ATP-binding</keyword>
<dbReference type="Pfam" id="PF08443">
    <property type="entry name" value="RimK"/>
    <property type="match status" value="1"/>
</dbReference>
<dbReference type="GO" id="GO:0009085">
    <property type="term" value="P:lysine biosynthetic process"/>
    <property type="evidence" value="ECO:0007669"/>
    <property type="project" value="InterPro"/>
</dbReference>
<feature type="region of interest" description="Disordered" evidence="11">
    <location>
        <begin position="61"/>
        <end position="240"/>
    </location>
</feature>
<comment type="pathway">
    <text evidence="9">Amino-acid biosynthesis.</text>
</comment>
<dbReference type="InterPro" id="IPR011761">
    <property type="entry name" value="ATP-grasp"/>
</dbReference>
<dbReference type="Pfam" id="PF22626">
    <property type="entry name" value="LysX_preATP_grasp"/>
    <property type="match status" value="1"/>
</dbReference>
<evidence type="ECO:0000313" key="14">
    <source>
        <dbReference type="Proteomes" id="UP000323876"/>
    </source>
</evidence>
<dbReference type="InterPro" id="IPR013815">
    <property type="entry name" value="ATP_grasp_subdomain_1"/>
</dbReference>
<gene>
    <name evidence="13" type="primary">lysX</name>
    <name evidence="13" type="ORF">F3087_28620</name>
</gene>
<dbReference type="Gene3D" id="3.30.470.20">
    <property type="entry name" value="ATP-grasp fold, B domain"/>
    <property type="match status" value="1"/>
</dbReference>
<feature type="compositionally biased region" description="Basic and acidic residues" evidence="11">
    <location>
        <begin position="134"/>
        <end position="145"/>
    </location>
</feature>
<protein>
    <submittedName>
        <fullName evidence="13">Lysine biosynthesis protein LysX</fullName>
    </submittedName>
</protein>
<comment type="similarity">
    <text evidence="2">Belongs to the RimK family. LysX subfamily.</text>
</comment>
<keyword evidence="4" id="KW-0028">Amino-acid biosynthesis</keyword>
<dbReference type="GO" id="GO:0009432">
    <property type="term" value="P:SOS response"/>
    <property type="evidence" value="ECO:0007669"/>
    <property type="project" value="TreeGrafter"/>
</dbReference>
<accession>A0A5N0E852</accession>
<dbReference type="Gene3D" id="3.30.1490.20">
    <property type="entry name" value="ATP-grasp fold, A domain"/>
    <property type="match status" value="1"/>
</dbReference>
<dbReference type="Proteomes" id="UP000323876">
    <property type="component" value="Unassembled WGS sequence"/>
</dbReference>
<dbReference type="InterPro" id="IPR004666">
    <property type="entry name" value="Rp_bS6_RimK/Lys_biosynth_LsyX"/>
</dbReference>
<evidence type="ECO:0000256" key="2">
    <source>
        <dbReference type="ARBA" id="ARBA00006239"/>
    </source>
</evidence>
<proteinExistence type="inferred from homology"/>
<dbReference type="InterPro" id="IPR054562">
    <property type="entry name" value="LysX/ArgX_preATP_grasp"/>
</dbReference>
<keyword evidence="3" id="KW-0436">Ligase</keyword>
<dbReference type="Gene3D" id="3.40.50.20">
    <property type="match status" value="1"/>
</dbReference>
<reference evidence="13 14" key="1">
    <citation type="submission" date="2019-09" db="EMBL/GenBank/DDBJ databases">
        <authorList>
            <person name="Wang X."/>
        </authorList>
    </citation>
    <scope>NUCLEOTIDE SEQUENCE [LARGE SCALE GENOMIC DNA]</scope>
    <source>
        <strain evidence="13 14">CICC 11023</strain>
    </source>
</reference>
<dbReference type="InterPro" id="IPR013651">
    <property type="entry name" value="ATP-grasp_RimK-type"/>
</dbReference>
<dbReference type="GO" id="GO:0005737">
    <property type="term" value="C:cytoplasm"/>
    <property type="evidence" value="ECO:0007669"/>
    <property type="project" value="TreeGrafter"/>
</dbReference>
<evidence type="ECO:0000256" key="8">
    <source>
        <dbReference type="ARBA" id="ARBA00022842"/>
    </source>
</evidence>
<evidence type="ECO:0000256" key="7">
    <source>
        <dbReference type="ARBA" id="ARBA00022840"/>
    </source>
</evidence>
<dbReference type="SUPFAM" id="SSF52440">
    <property type="entry name" value="PreATP-grasp domain"/>
    <property type="match status" value="1"/>
</dbReference>
<dbReference type="SUPFAM" id="SSF56059">
    <property type="entry name" value="Glutathione synthetase ATP-binding domain-like"/>
    <property type="match status" value="1"/>
</dbReference>
<dbReference type="PROSITE" id="PS50975">
    <property type="entry name" value="ATP_GRASP"/>
    <property type="match status" value="1"/>
</dbReference>
<feature type="domain" description="ATP-grasp" evidence="12">
    <location>
        <begin position="334"/>
        <end position="519"/>
    </location>
</feature>
<evidence type="ECO:0000256" key="6">
    <source>
        <dbReference type="ARBA" id="ARBA00022741"/>
    </source>
</evidence>
<evidence type="ECO:0000256" key="9">
    <source>
        <dbReference type="ARBA" id="ARBA00029440"/>
    </source>
</evidence>
<evidence type="ECO:0000256" key="4">
    <source>
        <dbReference type="ARBA" id="ARBA00022605"/>
    </source>
</evidence>
<keyword evidence="5" id="KW-0479">Metal-binding</keyword>
<name>A0A5N0E852_9NOCA</name>
<feature type="compositionally biased region" description="Basic residues" evidence="11">
    <location>
        <begin position="170"/>
        <end position="180"/>
    </location>
</feature>
<evidence type="ECO:0000256" key="5">
    <source>
        <dbReference type="ARBA" id="ARBA00022723"/>
    </source>
</evidence>
<evidence type="ECO:0000259" key="12">
    <source>
        <dbReference type="PROSITE" id="PS50975"/>
    </source>
</evidence>
<dbReference type="GO" id="GO:0018169">
    <property type="term" value="F:ribosomal S6-glutamic acid ligase activity"/>
    <property type="evidence" value="ECO:0007669"/>
    <property type="project" value="TreeGrafter"/>
</dbReference>
<feature type="compositionally biased region" description="Basic residues" evidence="11">
    <location>
        <begin position="123"/>
        <end position="133"/>
    </location>
</feature>
<evidence type="ECO:0000256" key="1">
    <source>
        <dbReference type="ARBA" id="ARBA00001946"/>
    </source>
</evidence>
<evidence type="ECO:0000256" key="10">
    <source>
        <dbReference type="PROSITE-ProRule" id="PRU00409"/>
    </source>
</evidence>
<dbReference type="PANTHER" id="PTHR21621">
    <property type="entry name" value="RIBOSOMAL PROTEIN S6 MODIFICATION PROTEIN"/>
    <property type="match status" value="1"/>
</dbReference>
<feature type="region of interest" description="Disordered" evidence="11">
    <location>
        <begin position="1"/>
        <end position="25"/>
    </location>
</feature>
<dbReference type="GO" id="GO:0005524">
    <property type="term" value="F:ATP binding"/>
    <property type="evidence" value="ECO:0007669"/>
    <property type="project" value="UniProtKB-UniRule"/>
</dbReference>
<dbReference type="EMBL" id="VXLC01000015">
    <property type="protein sequence ID" value="KAA8885598.1"/>
    <property type="molecule type" value="Genomic_DNA"/>
</dbReference>
<evidence type="ECO:0000313" key="13">
    <source>
        <dbReference type="EMBL" id="KAA8885598.1"/>
    </source>
</evidence>
<comment type="cofactor">
    <cofactor evidence="1">
        <name>Mg(2+)</name>
        <dbReference type="ChEBI" id="CHEBI:18420"/>
    </cofactor>
</comment>
<dbReference type="InterPro" id="IPR016185">
    <property type="entry name" value="PreATP-grasp_dom_sf"/>
</dbReference>
<keyword evidence="8" id="KW-0460">Magnesium</keyword>
<dbReference type="GO" id="GO:0046872">
    <property type="term" value="F:metal ion binding"/>
    <property type="evidence" value="ECO:0007669"/>
    <property type="project" value="UniProtKB-KW"/>
</dbReference>
<dbReference type="OrthoDB" id="24041at2"/>
<dbReference type="NCBIfam" id="TIGR02144">
    <property type="entry name" value="LysX_arch"/>
    <property type="match status" value="1"/>
</dbReference>
<dbReference type="AlphaFoldDB" id="A0A5N0E852"/>
<dbReference type="PANTHER" id="PTHR21621:SF0">
    <property type="entry name" value="BETA-CITRYLGLUTAMATE SYNTHASE B-RELATED"/>
    <property type="match status" value="1"/>
</dbReference>
<dbReference type="NCBIfam" id="TIGR00768">
    <property type="entry name" value="rimK_fam"/>
    <property type="match status" value="1"/>
</dbReference>
<organism evidence="13 14">
    <name type="scientific">Nocardia colli</name>
    <dbReference type="NCBI Taxonomy" id="2545717"/>
    <lineage>
        <taxon>Bacteria</taxon>
        <taxon>Bacillati</taxon>
        <taxon>Actinomycetota</taxon>
        <taxon>Actinomycetes</taxon>
        <taxon>Mycobacteriales</taxon>
        <taxon>Nocardiaceae</taxon>
        <taxon>Nocardia</taxon>
    </lineage>
</organism>
<keyword evidence="14" id="KW-1185">Reference proteome</keyword>
<sequence>MAAVPPGLSRRARRTPAGRLRHHRHRGIRLRRTATRVPGADPDRRLPGELGLAQPARRLRRVLQRQSQRPAVAARRDAGPGSGTRSRLARKCAPGQRNPVSAGCHRRDPVRTPGLASLPGRAVRTHAGLRSRCRGAERAVRDQLEHPGPVRPARGIPAPPSDPVADPRTGRGRGRRRRGRARLDRRADDRRALPGLGSPPLRRTAQAQHRTRPPAGASARSARARGGRGVGPESRGAPVDTTDLPIAVVASRIRREEKLILESMRRRGLRYEHVDPRKLTVLLADGRPPYRAALMREVGHGRAASVASTLTMLGVPTFNRPATLEVCGDKLRTALAFHAVGLPIPQAAVAWGTESALAAMPKLGYPVVAKPVTGSWGHLTARIHDDEHGRAILEHRAALPNPQQHVFFLQEHIDKPGRDIKSYVAGDRVVCAIYKNAVDDWRTNTAIGGIATPCPITPELTELAVAAAHAVGGGFLGVDLLIDRDERLYANEVNHTPEFHGAIDATGVDVAGFIVEWLLAEIEAVEAR</sequence>
<feature type="compositionally biased region" description="Basic residues" evidence="11">
    <location>
        <begin position="10"/>
        <end position="25"/>
    </location>
</feature>